<keyword evidence="6" id="KW-1185">Reference proteome</keyword>
<dbReference type="NCBIfam" id="TIGR00756">
    <property type="entry name" value="PPR"/>
    <property type="match status" value="4"/>
</dbReference>
<accession>A0A7I8L8C5</accession>
<dbReference type="InterPro" id="IPR032867">
    <property type="entry name" value="DYW_dom"/>
</dbReference>
<feature type="repeat" description="PPR" evidence="2">
    <location>
        <begin position="298"/>
        <end position="332"/>
    </location>
</feature>
<dbReference type="AlphaFoldDB" id="A0A7I8L8C5"/>
<dbReference type="GO" id="GO:0008270">
    <property type="term" value="F:zinc ion binding"/>
    <property type="evidence" value="ECO:0007669"/>
    <property type="project" value="InterPro"/>
</dbReference>
<feature type="repeat" description="PPR" evidence="2">
    <location>
        <begin position="197"/>
        <end position="231"/>
    </location>
</feature>
<reference evidence="5" key="1">
    <citation type="submission" date="2020-02" db="EMBL/GenBank/DDBJ databases">
        <authorList>
            <person name="Scholz U."/>
            <person name="Mascher M."/>
            <person name="Fiebig A."/>
        </authorList>
    </citation>
    <scope>NUCLEOTIDE SEQUENCE</scope>
</reference>
<organism evidence="5 6">
    <name type="scientific">Spirodela intermedia</name>
    <name type="common">Intermediate duckweed</name>
    <dbReference type="NCBI Taxonomy" id="51605"/>
    <lineage>
        <taxon>Eukaryota</taxon>
        <taxon>Viridiplantae</taxon>
        <taxon>Streptophyta</taxon>
        <taxon>Embryophyta</taxon>
        <taxon>Tracheophyta</taxon>
        <taxon>Spermatophyta</taxon>
        <taxon>Magnoliopsida</taxon>
        <taxon>Liliopsida</taxon>
        <taxon>Araceae</taxon>
        <taxon>Lemnoideae</taxon>
        <taxon>Spirodela</taxon>
    </lineage>
</organism>
<evidence type="ECO:0000259" key="4">
    <source>
        <dbReference type="Pfam" id="PF14432"/>
    </source>
</evidence>
<feature type="domain" description="DYW" evidence="4">
    <location>
        <begin position="515"/>
        <end position="607"/>
    </location>
</feature>
<dbReference type="Gene3D" id="1.25.40.10">
    <property type="entry name" value="Tetratricopeptide repeat domain"/>
    <property type="match status" value="4"/>
</dbReference>
<evidence type="ECO:0000256" key="1">
    <source>
        <dbReference type="ARBA" id="ARBA00022737"/>
    </source>
</evidence>
<dbReference type="OrthoDB" id="185373at2759"/>
<dbReference type="Pfam" id="PF20431">
    <property type="entry name" value="E_motif"/>
    <property type="match status" value="1"/>
</dbReference>
<protein>
    <recommendedName>
        <fullName evidence="4">DYW domain-containing protein</fullName>
    </recommendedName>
</protein>
<dbReference type="InterPro" id="IPR046848">
    <property type="entry name" value="E_motif"/>
</dbReference>
<feature type="region of interest" description="Disordered" evidence="3">
    <location>
        <begin position="1"/>
        <end position="21"/>
    </location>
</feature>
<feature type="compositionally biased region" description="Basic and acidic residues" evidence="3">
    <location>
        <begin position="1"/>
        <end position="11"/>
    </location>
</feature>
<evidence type="ECO:0000313" key="6">
    <source>
        <dbReference type="Proteomes" id="UP000663760"/>
    </source>
</evidence>
<proteinExistence type="predicted"/>
<dbReference type="PROSITE" id="PS51375">
    <property type="entry name" value="PPR"/>
    <property type="match status" value="4"/>
</dbReference>
<keyword evidence="1" id="KW-0677">Repeat</keyword>
<dbReference type="Pfam" id="PF01535">
    <property type="entry name" value="PPR"/>
    <property type="match status" value="4"/>
</dbReference>
<dbReference type="InterPro" id="IPR011990">
    <property type="entry name" value="TPR-like_helical_dom_sf"/>
</dbReference>
<evidence type="ECO:0000256" key="3">
    <source>
        <dbReference type="SAM" id="MobiDB-lite"/>
    </source>
</evidence>
<dbReference type="PANTHER" id="PTHR47926">
    <property type="entry name" value="PENTATRICOPEPTIDE REPEAT-CONTAINING PROTEIN"/>
    <property type="match status" value="1"/>
</dbReference>
<dbReference type="InterPro" id="IPR046960">
    <property type="entry name" value="PPR_At4g14850-like_plant"/>
</dbReference>
<dbReference type="InterPro" id="IPR002885">
    <property type="entry name" value="PPR_rpt"/>
</dbReference>
<dbReference type="EMBL" id="LR746275">
    <property type="protein sequence ID" value="CAA7406140.1"/>
    <property type="molecule type" value="Genomic_DNA"/>
</dbReference>
<evidence type="ECO:0000256" key="2">
    <source>
        <dbReference type="PROSITE-ProRule" id="PRU00708"/>
    </source>
</evidence>
<dbReference type="FunFam" id="1.25.40.10:FF:000404">
    <property type="entry name" value="Pentatricopeptide repeat-containing protein chloroplastic"/>
    <property type="match status" value="1"/>
</dbReference>
<evidence type="ECO:0000313" key="5">
    <source>
        <dbReference type="EMBL" id="CAA7406140.1"/>
    </source>
</evidence>
<dbReference type="GO" id="GO:0009451">
    <property type="term" value="P:RNA modification"/>
    <property type="evidence" value="ECO:0007669"/>
    <property type="project" value="InterPro"/>
</dbReference>
<dbReference type="FunFam" id="1.25.40.10:FF:000427">
    <property type="entry name" value="Pentatricopeptide repeat-containing protein chloroplastic"/>
    <property type="match status" value="1"/>
</dbReference>
<feature type="repeat" description="PPR" evidence="2">
    <location>
        <begin position="333"/>
        <end position="367"/>
    </location>
</feature>
<dbReference type="Pfam" id="PF14432">
    <property type="entry name" value="DYW_deaminase"/>
    <property type="match status" value="1"/>
</dbReference>
<dbReference type="Pfam" id="PF13041">
    <property type="entry name" value="PPR_2"/>
    <property type="match status" value="2"/>
</dbReference>
<sequence>MARLVPSEKKVNVAGSPHHHLRQRQQQIEEHIARLIQSCPNMSSLRQVHAHLLKLPSISSSVYFLSKIIGYCASSPSGDMAYARRIFSQIPHPNVFSWNSMIRGCSKLQNLSRESISLYKRMLQSGSASPNSFTIAFALKACSLVSGLWEGSQIHAHVYRFGLDSSPFVQTGLLNLYAKCERIDSARSIFDESPGKNLVSWSAMIGGYARVGMVNEALDLFREMQENGIDPDEVTMVSVISACARAGALSLGRWLHALIDRNGIEQDMELTTALIDMYAKCGSIGIARKLFDEMPQRDTKAWSSMIVGLAIHGLVEDALQLFSQMRESKVKPNEVTFVGLLSACAHRGLVSEGRRFWSTMRELGIEPYMEHYGCMVDLLCRAGLIEEAHSFVNAMPVPPNPVIWRTLLVGCKNRRMLAKGEAIARQLLELEPRNAENYVVLSNLYAMSSQWEKVAGLRKTMRDGGVRAAAGLSCVEIAGRLHQFAAGGGGGEAHPEMEGIRAVLKEVAERVRLAGHRPATAAVLHDVGEEEKEMALCEHSERLAIAYGMMKTAPPVAIRVVKNLRVCVDCHEVTKIISREFDREIVVRDRVRFHRFVGGVCSCGDFW</sequence>
<dbReference type="GO" id="GO:0003723">
    <property type="term" value="F:RNA binding"/>
    <property type="evidence" value="ECO:0007669"/>
    <property type="project" value="InterPro"/>
</dbReference>
<dbReference type="Proteomes" id="UP000663760">
    <property type="component" value="Chromosome 12"/>
</dbReference>
<feature type="repeat" description="PPR" evidence="2">
    <location>
        <begin position="94"/>
        <end position="129"/>
    </location>
</feature>
<gene>
    <name evidence="5" type="ORF">SI8410_12016818</name>
</gene>
<dbReference type="PANTHER" id="PTHR47926:SF461">
    <property type="entry name" value="PENTATRICOPEPTIDE REPEAT SUPERFAMILY PROTEIN"/>
    <property type="match status" value="1"/>
</dbReference>
<name>A0A7I8L8C5_SPIIN</name>